<dbReference type="AlphaFoldDB" id="A0A540K373"/>
<sequence>MAHTRPLLTFQLKNSMKDLKIEIKMGMHNEKKSVRISPLKICIVRSCFSHDLGALEYGVL</sequence>
<accession>A0A540K373</accession>
<dbReference type="EMBL" id="VIEB01010657">
    <property type="protein sequence ID" value="TQD68719.1"/>
    <property type="molecule type" value="Genomic_DNA"/>
</dbReference>
<reference evidence="1 2" key="1">
    <citation type="journal article" date="2019" name="G3 (Bethesda)">
        <title>Sequencing of a Wild Apple (Malus baccata) Genome Unravels the Differences Between Cultivated and Wild Apple Species Regarding Disease Resistance and Cold Tolerance.</title>
        <authorList>
            <person name="Chen X."/>
        </authorList>
    </citation>
    <scope>NUCLEOTIDE SEQUENCE [LARGE SCALE GENOMIC DNA]</scope>
    <source>
        <strain evidence="2">cv. Shandingzi</strain>
        <tissue evidence="1">Leaves</tissue>
    </source>
</reference>
<evidence type="ECO:0000313" key="2">
    <source>
        <dbReference type="Proteomes" id="UP000315295"/>
    </source>
</evidence>
<name>A0A540K373_MALBA</name>
<organism evidence="1 2">
    <name type="scientific">Malus baccata</name>
    <name type="common">Siberian crab apple</name>
    <name type="synonym">Pyrus baccata</name>
    <dbReference type="NCBI Taxonomy" id="106549"/>
    <lineage>
        <taxon>Eukaryota</taxon>
        <taxon>Viridiplantae</taxon>
        <taxon>Streptophyta</taxon>
        <taxon>Embryophyta</taxon>
        <taxon>Tracheophyta</taxon>
        <taxon>Spermatophyta</taxon>
        <taxon>Magnoliopsida</taxon>
        <taxon>eudicotyledons</taxon>
        <taxon>Gunneridae</taxon>
        <taxon>Pentapetalae</taxon>
        <taxon>rosids</taxon>
        <taxon>fabids</taxon>
        <taxon>Rosales</taxon>
        <taxon>Rosaceae</taxon>
        <taxon>Amygdaloideae</taxon>
        <taxon>Maleae</taxon>
        <taxon>Malus</taxon>
    </lineage>
</organism>
<protein>
    <submittedName>
        <fullName evidence="1">Uncharacterized protein</fullName>
    </submittedName>
</protein>
<gene>
    <name evidence="1" type="ORF">C1H46_045748</name>
</gene>
<dbReference type="Proteomes" id="UP000315295">
    <property type="component" value="Unassembled WGS sequence"/>
</dbReference>
<proteinExistence type="predicted"/>
<keyword evidence="2" id="KW-1185">Reference proteome</keyword>
<comment type="caution">
    <text evidence="1">The sequence shown here is derived from an EMBL/GenBank/DDBJ whole genome shotgun (WGS) entry which is preliminary data.</text>
</comment>
<evidence type="ECO:0000313" key="1">
    <source>
        <dbReference type="EMBL" id="TQD68719.1"/>
    </source>
</evidence>